<dbReference type="Gene3D" id="3.40.1350.10">
    <property type="match status" value="1"/>
</dbReference>
<dbReference type="PANTHER" id="PTHR34039:SF1">
    <property type="entry name" value="UPF0102 PROTEIN YRAN"/>
    <property type="match status" value="1"/>
</dbReference>
<proteinExistence type="inferred from homology"/>
<dbReference type="EMBL" id="FQZU01000021">
    <property type="protein sequence ID" value="SHK27579.1"/>
    <property type="molecule type" value="Genomic_DNA"/>
</dbReference>
<dbReference type="InterPro" id="IPR011856">
    <property type="entry name" value="tRNA_endonuc-like_dom_sf"/>
</dbReference>
<organism evidence="3 4">
    <name type="scientific">Desulfatibacillum alkenivorans DSM 16219</name>
    <dbReference type="NCBI Taxonomy" id="1121393"/>
    <lineage>
        <taxon>Bacteria</taxon>
        <taxon>Pseudomonadati</taxon>
        <taxon>Thermodesulfobacteriota</taxon>
        <taxon>Desulfobacteria</taxon>
        <taxon>Desulfobacterales</taxon>
        <taxon>Desulfatibacillaceae</taxon>
        <taxon>Desulfatibacillum</taxon>
    </lineage>
</organism>
<dbReference type="RefSeq" id="WP_073477261.1">
    <property type="nucleotide sequence ID" value="NZ_FQZU01000021.1"/>
</dbReference>
<dbReference type="SUPFAM" id="SSF52980">
    <property type="entry name" value="Restriction endonuclease-like"/>
    <property type="match status" value="1"/>
</dbReference>
<dbReference type="AlphaFoldDB" id="A0A1M6R524"/>
<dbReference type="Proteomes" id="UP000183994">
    <property type="component" value="Unassembled WGS sequence"/>
</dbReference>
<dbReference type="HAMAP" id="MF_00048">
    <property type="entry name" value="UPF0102"/>
    <property type="match status" value="1"/>
</dbReference>
<dbReference type="NCBIfam" id="NF009154">
    <property type="entry name" value="PRK12497.3-3"/>
    <property type="match status" value="1"/>
</dbReference>
<dbReference type="GO" id="GO:0004519">
    <property type="term" value="F:endonuclease activity"/>
    <property type="evidence" value="ECO:0007669"/>
    <property type="project" value="UniProtKB-KW"/>
</dbReference>
<protein>
    <recommendedName>
        <fullName evidence="2">UPF0102 protein SAMN02745216_03194</fullName>
    </recommendedName>
</protein>
<sequence length="123" mass="13874">MKSDHKARGSRGEELAALFLKKQGYKILETNYRCALGEIDIIARHKKVLAFVEVKTRTSTAFGHPKSAVTPKKQRKISMVALEYLKRNRKLGQAARFDVVSVLSDGEDPKIEIIQNAFELAYP</sequence>
<dbReference type="InterPro" id="IPR011335">
    <property type="entry name" value="Restrct_endonuc-II-like"/>
</dbReference>
<dbReference type="Pfam" id="PF02021">
    <property type="entry name" value="UPF0102"/>
    <property type="match status" value="1"/>
</dbReference>
<name>A0A1M6R524_9BACT</name>
<evidence type="ECO:0000256" key="2">
    <source>
        <dbReference type="HAMAP-Rule" id="MF_00048"/>
    </source>
</evidence>
<dbReference type="GO" id="GO:0003676">
    <property type="term" value="F:nucleic acid binding"/>
    <property type="evidence" value="ECO:0007669"/>
    <property type="project" value="InterPro"/>
</dbReference>
<dbReference type="OrthoDB" id="9794876at2"/>
<evidence type="ECO:0000313" key="3">
    <source>
        <dbReference type="EMBL" id="SHK27579.1"/>
    </source>
</evidence>
<keyword evidence="3" id="KW-0540">Nuclease</keyword>
<dbReference type="PANTHER" id="PTHR34039">
    <property type="entry name" value="UPF0102 PROTEIN YRAN"/>
    <property type="match status" value="1"/>
</dbReference>
<evidence type="ECO:0000256" key="1">
    <source>
        <dbReference type="ARBA" id="ARBA00006738"/>
    </source>
</evidence>
<dbReference type="NCBIfam" id="NF009150">
    <property type="entry name" value="PRK12497.1-3"/>
    <property type="match status" value="1"/>
</dbReference>
<dbReference type="InterPro" id="IPR003509">
    <property type="entry name" value="UPF0102_YraN-like"/>
</dbReference>
<gene>
    <name evidence="3" type="ORF">SAMN02745216_03194</name>
</gene>
<keyword evidence="3" id="KW-0255">Endonuclease</keyword>
<dbReference type="CDD" id="cd20736">
    <property type="entry name" value="PoNe_Nuclease"/>
    <property type="match status" value="1"/>
</dbReference>
<dbReference type="STRING" id="1121393.SAMN02745216_03194"/>
<reference evidence="4" key="1">
    <citation type="submission" date="2016-11" db="EMBL/GenBank/DDBJ databases">
        <authorList>
            <person name="Varghese N."/>
            <person name="Submissions S."/>
        </authorList>
    </citation>
    <scope>NUCLEOTIDE SEQUENCE [LARGE SCALE GENOMIC DNA]</scope>
    <source>
        <strain evidence="4">DSM 16219</strain>
    </source>
</reference>
<dbReference type="NCBIfam" id="TIGR00252">
    <property type="entry name" value="YraN family protein"/>
    <property type="match status" value="1"/>
</dbReference>
<accession>A0A1M6R524</accession>
<evidence type="ECO:0000313" key="4">
    <source>
        <dbReference type="Proteomes" id="UP000183994"/>
    </source>
</evidence>
<keyword evidence="3" id="KW-0378">Hydrolase</keyword>
<keyword evidence="4" id="KW-1185">Reference proteome</keyword>
<comment type="similarity">
    <text evidence="1 2">Belongs to the UPF0102 family.</text>
</comment>